<dbReference type="InterPro" id="IPR052703">
    <property type="entry name" value="Aromatic_CoA_ox/epox"/>
</dbReference>
<dbReference type="Gene3D" id="1.10.620.20">
    <property type="entry name" value="Ribonucleotide Reductase, subunit A"/>
    <property type="match status" value="1"/>
</dbReference>
<comment type="caution">
    <text evidence="1">The sequence shown here is derived from an EMBL/GenBank/DDBJ whole genome shotgun (WGS) entry which is preliminary data.</text>
</comment>
<dbReference type="InterPro" id="IPR017635">
    <property type="entry name" value="Benzoyl_CoA_Oase_BoxB"/>
</dbReference>
<organism evidence="1 2">
    <name type="scientific">Thalassobaculum fulvum</name>
    <dbReference type="NCBI Taxonomy" id="1633335"/>
    <lineage>
        <taxon>Bacteria</taxon>
        <taxon>Pseudomonadati</taxon>
        <taxon>Pseudomonadota</taxon>
        <taxon>Alphaproteobacteria</taxon>
        <taxon>Rhodospirillales</taxon>
        <taxon>Thalassobaculaceae</taxon>
        <taxon>Thalassobaculum</taxon>
    </lineage>
</organism>
<dbReference type="GO" id="GO:0016491">
    <property type="term" value="F:oxidoreductase activity"/>
    <property type="evidence" value="ECO:0007669"/>
    <property type="project" value="InterPro"/>
</dbReference>
<evidence type="ECO:0000313" key="2">
    <source>
        <dbReference type="Proteomes" id="UP000630353"/>
    </source>
</evidence>
<dbReference type="InterPro" id="IPR012348">
    <property type="entry name" value="RNR-like"/>
</dbReference>
<reference evidence="1" key="1">
    <citation type="journal article" date="2014" name="Int. J. Syst. Evol. Microbiol.">
        <title>Complete genome sequence of Corynebacterium casei LMG S-19264T (=DSM 44701T), isolated from a smear-ripened cheese.</title>
        <authorList>
            <consortium name="US DOE Joint Genome Institute (JGI-PGF)"/>
            <person name="Walter F."/>
            <person name="Albersmeier A."/>
            <person name="Kalinowski J."/>
            <person name="Ruckert C."/>
        </authorList>
    </citation>
    <scope>NUCLEOTIDE SEQUENCE</scope>
    <source>
        <strain evidence="1">KCTC 42651</strain>
    </source>
</reference>
<reference evidence="1" key="2">
    <citation type="submission" date="2020-09" db="EMBL/GenBank/DDBJ databases">
        <authorList>
            <person name="Sun Q."/>
            <person name="Kim S."/>
        </authorList>
    </citation>
    <scope>NUCLEOTIDE SEQUENCE</scope>
    <source>
        <strain evidence="1">KCTC 42651</strain>
    </source>
</reference>
<dbReference type="PANTHER" id="PTHR30458">
    <property type="entry name" value="PHENYLACETIC ACID DEGRADATION PROTEIN PAA"/>
    <property type="match status" value="1"/>
</dbReference>
<dbReference type="AlphaFoldDB" id="A0A918XT41"/>
<protein>
    <submittedName>
        <fullName evidence="1">Benzoyl-CoA oxygenase subunit B</fullName>
    </submittedName>
</protein>
<evidence type="ECO:0000313" key="1">
    <source>
        <dbReference type="EMBL" id="GHD51325.1"/>
    </source>
</evidence>
<dbReference type="SUPFAM" id="SSF47240">
    <property type="entry name" value="Ferritin-like"/>
    <property type="match status" value="1"/>
</dbReference>
<dbReference type="Proteomes" id="UP000630353">
    <property type="component" value="Unassembled WGS sequence"/>
</dbReference>
<sequence length="483" mass="54214">MFDATNVSYDTQIPNNVGLSGDRRVLKALERWHPGYIDWWKNLGPEGFQEHMVYLRTAVSVDPKGWARFDYVKMPEYRWGILLAPQVEGRTIPFGQHYGEPAWQEVPGEYRAMLRRLIVIQGDTEPASVEQQRHLGATAPSLYDLRNLFQVNVEEGRHLWAMVYLLHKYFGADGREEADGLLQRCSGSAEAPRMLGAFNEATPDWLSFFMFTFFTDRDGKMQLESLAQSGFDPLSRTCRFMLTEEAHHMFVGETGVGRTIQRTCEAMVEAGIDDPYAIEKVRALGVIDLPTIQKKLNLHFSLSLDLFGAEVSTNAANAFNAGIKGRYQETRIDDDHKLTNATYPVAEFKDGRIEIVDMPALSAINMRLRDDYVRDAAGGVKRWNAIIAKTGVNFEMTLPHEAFNRKIGTFAPANVTPAGEVLGADAWNAGRDQWLPSAADGEFIASLMKPETEPGKYAGWIAPPKIGIDNKPGDFEYVKLHDA</sequence>
<dbReference type="PANTHER" id="PTHR30458:SF0">
    <property type="entry name" value="1,2-PHENYLACETYL-COA EPOXIDASE, SUBUNIT C"/>
    <property type="match status" value="1"/>
</dbReference>
<name>A0A918XT41_9PROT</name>
<dbReference type="RefSeq" id="WP_189990120.1">
    <property type="nucleotide sequence ID" value="NZ_BMZS01000005.1"/>
</dbReference>
<gene>
    <name evidence="1" type="ORF">GCM10017083_25630</name>
</gene>
<proteinExistence type="predicted"/>
<dbReference type="GO" id="GO:0010124">
    <property type="term" value="P:phenylacetate catabolic process"/>
    <property type="evidence" value="ECO:0007669"/>
    <property type="project" value="TreeGrafter"/>
</dbReference>
<dbReference type="EMBL" id="BMZS01000005">
    <property type="protein sequence ID" value="GHD51325.1"/>
    <property type="molecule type" value="Genomic_DNA"/>
</dbReference>
<keyword evidence="2" id="KW-1185">Reference proteome</keyword>
<dbReference type="InterPro" id="IPR009078">
    <property type="entry name" value="Ferritin-like_SF"/>
</dbReference>
<dbReference type="NCBIfam" id="TIGR03225">
    <property type="entry name" value="benzo_boxB"/>
    <property type="match status" value="1"/>
</dbReference>
<dbReference type="GO" id="GO:0005829">
    <property type="term" value="C:cytosol"/>
    <property type="evidence" value="ECO:0007669"/>
    <property type="project" value="TreeGrafter"/>
</dbReference>
<accession>A0A918XT41</accession>